<evidence type="ECO:0000256" key="12">
    <source>
        <dbReference type="ARBA" id="ARBA00023180"/>
    </source>
</evidence>
<keyword evidence="4" id="KW-0633">Potassium transport</keyword>
<keyword evidence="9 16" id="KW-1133">Transmembrane helix</keyword>
<comment type="catalytic activity">
    <reaction evidence="15">
        <text>K(+)(in) + chloride(in) = K(+)(out) + chloride(out)</text>
        <dbReference type="Rhea" id="RHEA:72427"/>
        <dbReference type="ChEBI" id="CHEBI:17996"/>
        <dbReference type="ChEBI" id="CHEBI:29103"/>
    </reaction>
</comment>
<dbReference type="Pfam" id="PF03522">
    <property type="entry name" value="SLC12"/>
    <property type="match status" value="2"/>
</dbReference>
<evidence type="ECO:0000313" key="20">
    <source>
        <dbReference type="Proteomes" id="UP000694406"/>
    </source>
</evidence>
<dbReference type="GO" id="GO:0005886">
    <property type="term" value="C:plasma membrane"/>
    <property type="evidence" value="ECO:0007669"/>
    <property type="project" value="UniProtKB-SubCell"/>
</dbReference>
<keyword evidence="20" id="KW-1185">Reference proteome</keyword>
<keyword evidence="11 16" id="KW-0472">Membrane</keyword>
<feature type="transmembrane region" description="Helical" evidence="16">
    <location>
        <begin position="145"/>
        <end position="177"/>
    </location>
</feature>
<dbReference type="GO" id="GO:0055075">
    <property type="term" value="P:potassium ion homeostasis"/>
    <property type="evidence" value="ECO:0007669"/>
    <property type="project" value="TreeGrafter"/>
</dbReference>
<feature type="transmembrane region" description="Helical" evidence="16">
    <location>
        <begin position="526"/>
        <end position="547"/>
    </location>
</feature>
<keyword evidence="5" id="KW-0597">Phosphoprotein</keyword>
<dbReference type="FunFam" id="1.20.1740.10:FF:000049">
    <property type="entry name" value="Solute carrier family 12 (potassium/chloride transporter), member 4"/>
    <property type="match status" value="1"/>
</dbReference>
<keyword evidence="12" id="KW-0325">Glycoprotein</keyword>
<evidence type="ECO:0000256" key="16">
    <source>
        <dbReference type="SAM" id="Phobius"/>
    </source>
</evidence>
<reference evidence="19" key="1">
    <citation type="submission" date="2025-08" db="UniProtKB">
        <authorList>
            <consortium name="Ensembl"/>
        </authorList>
    </citation>
    <scope>IDENTIFICATION</scope>
</reference>
<dbReference type="GO" id="GO:0055064">
    <property type="term" value="P:chloride ion homeostasis"/>
    <property type="evidence" value="ECO:0007669"/>
    <property type="project" value="TreeGrafter"/>
</dbReference>
<evidence type="ECO:0000256" key="8">
    <source>
        <dbReference type="ARBA" id="ARBA00022958"/>
    </source>
</evidence>
<dbReference type="Pfam" id="PF00324">
    <property type="entry name" value="AA_permease"/>
    <property type="match status" value="2"/>
</dbReference>
<evidence type="ECO:0000256" key="6">
    <source>
        <dbReference type="ARBA" id="ARBA00022692"/>
    </source>
</evidence>
<dbReference type="PANTHER" id="PTHR11827">
    <property type="entry name" value="SOLUTE CARRIER FAMILY 12, CATION COTRANSPORTERS"/>
    <property type="match status" value="1"/>
</dbReference>
<feature type="transmembrane region" description="Helical" evidence="16">
    <location>
        <begin position="362"/>
        <end position="382"/>
    </location>
</feature>
<evidence type="ECO:0000256" key="2">
    <source>
        <dbReference type="ARBA" id="ARBA00022448"/>
    </source>
</evidence>
<dbReference type="GO" id="GO:0007268">
    <property type="term" value="P:chemical synaptic transmission"/>
    <property type="evidence" value="ECO:0007669"/>
    <property type="project" value="TreeGrafter"/>
</dbReference>
<evidence type="ECO:0000256" key="11">
    <source>
        <dbReference type="ARBA" id="ARBA00023136"/>
    </source>
</evidence>
<dbReference type="NCBIfam" id="TIGR00930">
    <property type="entry name" value="2a30"/>
    <property type="match status" value="1"/>
</dbReference>
<evidence type="ECO:0000256" key="15">
    <source>
        <dbReference type="ARBA" id="ARBA00047825"/>
    </source>
</evidence>
<keyword evidence="2" id="KW-0813">Transport</keyword>
<evidence type="ECO:0000256" key="13">
    <source>
        <dbReference type="ARBA" id="ARBA00023214"/>
    </source>
</evidence>
<evidence type="ECO:0000256" key="4">
    <source>
        <dbReference type="ARBA" id="ARBA00022538"/>
    </source>
</evidence>
<dbReference type="InterPro" id="IPR004842">
    <property type="entry name" value="SLC12A_fam"/>
</dbReference>
<name>A0A8C5SPN9_LATLA</name>
<proteinExistence type="inferred from homology"/>
<dbReference type="AlphaFoldDB" id="A0A8C5SPN9"/>
<evidence type="ECO:0000313" key="19">
    <source>
        <dbReference type="Ensembl" id="ENSLLTP00000020711.1"/>
    </source>
</evidence>
<accession>A0A8C5SPN9</accession>
<dbReference type="PRINTS" id="PR01081">
    <property type="entry name" value="KCLTRNSPORT"/>
</dbReference>
<feature type="transmembrane region" description="Helical" evidence="16">
    <location>
        <begin position="502"/>
        <end position="520"/>
    </location>
</feature>
<dbReference type="FunFam" id="1.20.1740.10:FF:000040">
    <property type="entry name" value="Solute carrier family 12 member 6"/>
    <property type="match status" value="1"/>
</dbReference>
<comment type="similarity">
    <text evidence="14">Belongs to the SLC12A transporter family. K/Cl co-transporter subfamily.</text>
</comment>
<keyword evidence="6 16" id="KW-0812">Transmembrane</keyword>
<feature type="transmembrane region" description="Helical" evidence="16">
    <location>
        <begin position="225"/>
        <end position="244"/>
    </location>
</feature>
<keyword evidence="7" id="KW-0769">Symport</keyword>
<dbReference type="PANTHER" id="PTHR11827:SF66">
    <property type="entry name" value="SOLUTE CARRIER FAMILY 12 MEMBER 6"/>
    <property type="match status" value="1"/>
</dbReference>
<dbReference type="Ensembl" id="ENSLLTT00000021476.1">
    <property type="protein sequence ID" value="ENSLLTP00000020711.1"/>
    <property type="gene ID" value="ENSLLTG00000011336.1"/>
</dbReference>
<dbReference type="Gene3D" id="1.20.1740.10">
    <property type="entry name" value="Amino acid/polyamine transporter I"/>
    <property type="match status" value="1"/>
</dbReference>
<dbReference type="InterPro" id="IPR004841">
    <property type="entry name" value="AA-permease/SLC12A_dom"/>
</dbReference>
<feature type="domain" description="SLC12A transporter C-terminal" evidence="18">
    <location>
        <begin position="655"/>
        <end position="772"/>
    </location>
</feature>
<evidence type="ECO:0000256" key="1">
    <source>
        <dbReference type="ARBA" id="ARBA00004651"/>
    </source>
</evidence>
<feature type="transmembrane region" description="Helical" evidence="16">
    <location>
        <begin position="199"/>
        <end position="218"/>
    </location>
</feature>
<evidence type="ECO:0000256" key="5">
    <source>
        <dbReference type="ARBA" id="ARBA00022553"/>
    </source>
</evidence>
<dbReference type="GO" id="GO:0045202">
    <property type="term" value="C:synapse"/>
    <property type="evidence" value="ECO:0007669"/>
    <property type="project" value="GOC"/>
</dbReference>
<gene>
    <name evidence="19" type="primary">SLC12A6</name>
</gene>
<feature type="transmembrane region" description="Helical" evidence="16">
    <location>
        <begin position="99"/>
        <end position="124"/>
    </location>
</feature>
<organism evidence="19 20">
    <name type="scientific">Laticauda laticaudata</name>
    <name type="common">Blue-ringed sea krait</name>
    <name type="synonym">Blue-lipped sea krait</name>
    <dbReference type="NCBI Taxonomy" id="8630"/>
    <lineage>
        <taxon>Eukaryota</taxon>
        <taxon>Metazoa</taxon>
        <taxon>Chordata</taxon>
        <taxon>Craniata</taxon>
        <taxon>Vertebrata</taxon>
        <taxon>Euteleostomi</taxon>
        <taxon>Lepidosauria</taxon>
        <taxon>Squamata</taxon>
        <taxon>Bifurcata</taxon>
        <taxon>Unidentata</taxon>
        <taxon>Episquamata</taxon>
        <taxon>Toxicofera</taxon>
        <taxon>Serpentes</taxon>
        <taxon>Colubroidea</taxon>
        <taxon>Elapidae</taxon>
        <taxon>Laticaudinae</taxon>
        <taxon>Laticauda</taxon>
    </lineage>
</organism>
<evidence type="ECO:0000256" key="14">
    <source>
        <dbReference type="ARBA" id="ARBA00046331"/>
    </source>
</evidence>
<dbReference type="Proteomes" id="UP000694406">
    <property type="component" value="Unplaced"/>
</dbReference>
<dbReference type="GeneTree" id="ENSGT00940000160238"/>
<feature type="domain" description="SLC12A transporter C-terminal" evidence="18">
    <location>
        <begin position="789"/>
        <end position="1026"/>
    </location>
</feature>
<dbReference type="GO" id="GO:0015379">
    <property type="term" value="F:potassium:chloride symporter activity"/>
    <property type="evidence" value="ECO:0007669"/>
    <property type="project" value="InterPro"/>
</dbReference>
<keyword evidence="10" id="KW-0406">Ion transport</keyword>
<feature type="domain" description="Amino acid permease/ SLC12A" evidence="17">
    <location>
        <begin position="72"/>
        <end position="247"/>
    </location>
</feature>
<dbReference type="InterPro" id="IPR018491">
    <property type="entry name" value="SLC12_C"/>
</dbReference>
<feature type="transmembrane region" description="Helical" evidence="16">
    <location>
        <begin position="71"/>
        <end position="93"/>
    </location>
</feature>
<dbReference type="GO" id="GO:0006884">
    <property type="term" value="P:cell volume homeostasis"/>
    <property type="evidence" value="ECO:0007669"/>
    <property type="project" value="TreeGrafter"/>
</dbReference>
<reference evidence="19" key="2">
    <citation type="submission" date="2025-09" db="UniProtKB">
        <authorList>
            <consortium name="Ensembl"/>
        </authorList>
    </citation>
    <scope>IDENTIFICATION</scope>
</reference>
<protein>
    <submittedName>
        <fullName evidence="19">Solute carrier family 12 member 6</fullName>
    </submittedName>
</protein>
<keyword evidence="8" id="KW-0630">Potassium</keyword>
<dbReference type="GO" id="GO:1990573">
    <property type="term" value="P:potassium ion import across plasma membrane"/>
    <property type="evidence" value="ECO:0007669"/>
    <property type="project" value="TreeGrafter"/>
</dbReference>
<keyword evidence="3" id="KW-1003">Cell membrane</keyword>
<feature type="transmembrane region" description="Helical" evidence="16">
    <location>
        <begin position="448"/>
        <end position="466"/>
    </location>
</feature>
<feature type="domain" description="Amino acid permease/ SLC12A" evidence="17">
    <location>
        <begin position="363"/>
        <end position="641"/>
    </location>
</feature>
<evidence type="ECO:0000256" key="9">
    <source>
        <dbReference type="ARBA" id="ARBA00022989"/>
    </source>
</evidence>
<evidence type="ECO:0000256" key="7">
    <source>
        <dbReference type="ARBA" id="ARBA00022847"/>
    </source>
</evidence>
<feature type="transmembrane region" description="Helical" evidence="16">
    <location>
        <begin position="403"/>
        <end position="428"/>
    </location>
</feature>
<dbReference type="InterPro" id="IPR000076">
    <property type="entry name" value="KCL_cotranspt"/>
</dbReference>
<feature type="transmembrane region" description="Helical" evidence="16">
    <location>
        <begin position="559"/>
        <end position="576"/>
    </location>
</feature>
<evidence type="ECO:0000256" key="10">
    <source>
        <dbReference type="ARBA" id="ARBA00023065"/>
    </source>
</evidence>
<evidence type="ECO:0000259" key="18">
    <source>
        <dbReference type="Pfam" id="PF03522"/>
    </source>
</evidence>
<keyword evidence="13" id="KW-0868">Chloride</keyword>
<evidence type="ECO:0000256" key="3">
    <source>
        <dbReference type="ARBA" id="ARBA00022475"/>
    </source>
</evidence>
<comment type="subcellular location">
    <subcellularLocation>
        <location evidence="1">Cell membrane</location>
        <topology evidence="1">Multi-pass membrane protein</topology>
    </subcellularLocation>
</comment>
<evidence type="ECO:0000259" key="17">
    <source>
        <dbReference type="Pfam" id="PF00324"/>
    </source>
</evidence>
<sequence length="1026" mass="114271">MNLGHCNHHKYEPVAKHPNFDQEEMDTRPKVSSLLNRMANYTNLMQGAREHEEAENVPPAKKTQCMGTFMGVYLPCLQNIFGVILFLRLTWVVGTAGVLQAFTIVLICCCCTLLTAISMSAIATNGVVPAGGSYFMISRALGPEFGGAVGLCFYLGTTFAASMYILGAIEIFLMYIAPKAAIFHSDDPLKEPAAMLNNMRVYGSAFLLLMVLVVFVGVRYVNKFASLFLACVIVSILAIYAGVIKSSFAPPDFPVCMLGNRSLSQNHIQTCAKTKEYGNLTIPTFLWTRFCNHSRLLNASCDEYFQHNNVTAIQGIPGLASGVFTENLWSSYLTKGEILEKPYLHAVDVGGALNQQYVLADITTSFTLLVGIFFPSVTGIMAGSNRSGDLKDAQKSIPIGTILAILTTSFVYLSNVVLFGACVEGVVLRDKFGDTVKGNLVVGTLSWPSPWVIVIGSFFSTCGAGLQSLTGAPRLLQAIAKDNIIPFLRVFGHGKANGEPTWALLLTAGIAELGILIASLDMVAPILSMFFLMCYLFVNLACALQTLLRTPNWRPRFRYYHWILSFMGMSICVALMFISSWYYAIIAMVIAGMIYKYIEYHGAEKEWGDGIRGLSLSAARFALLRLEEGPPHTKNWRPQLLVLLKLDEDLHVKHPHLLTFASQLKAGKGLTIVGSVMVGNFLESYSEALAAEQTIKHLMEAERVKGFCQIVVAAKVREGISHLIQSCGLGGMKHNTVVMGWPNAWRQSEDARAWKTFIGTVRVTTAARLALLVAKNVAFYPSNAEPFSEGNIDVWWIVHDGGMLMLLPFLLKQHKVWRKCKIRIFTVAQLEDNSIQMKKDLATFLYHLRIEAEVEVVEMHDSDISAYTYERTLMMEQRSQMLRQMRLSKTEREREAQLVKDRNSMLRLTSIGSDDDEETETFQEKVHMTWTKDKYMASHGHKLRTLEGFQDLDQSNVRRMHTAVKLNEVIVNKSHEAKLVLLNMPGPPRNPEGDENYMEFLEVLTEGLERVLLVRGGGSEVITIYS</sequence>